<evidence type="ECO:0008006" key="16">
    <source>
        <dbReference type="Google" id="ProtNLM"/>
    </source>
</evidence>
<dbReference type="GO" id="GO:0015087">
    <property type="term" value="F:cobalt ion transmembrane transporter activity"/>
    <property type="evidence" value="ECO:0007669"/>
    <property type="project" value="TreeGrafter"/>
</dbReference>
<keyword evidence="5 13" id="KW-0812">Transmembrane</keyword>
<comment type="function">
    <text evidence="11">Mediates influx of magnesium ions. Alternates between open and closed states. Activated by low cytoplasmic Mg(2+) levels. Inactive when cytoplasmic Mg(2+) levels are high.</text>
</comment>
<name>A0A3E4QR33_9ACTN</name>
<comment type="similarity">
    <text evidence="2">Belongs to the CorA metal ion transporter (MIT) (TC 1.A.35) family.</text>
</comment>
<comment type="catalytic activity">
    <reaction evidence="10">
        <text>Mg(2+)(in) = Mg(2+)(out)</text>
        <dbReference type="Rhea" id="RHEA:29827"/>
        <dbReference type="ChEBI" id="CHEBI:18420"/>
    </reaction>
</comment>
<dbReference type="PANTHER" id="PTHR46494:SF1">
    <property type="entry name" value="CORA FAMILY METAL ION TRANSPORTER (EUROFUNG)"/>
    <property type="match status" value="1"/>
</dbReference>
<dbReference type="Pfam" id="PF01544">
    <property type="entry name" value="CorA"/>
    <property type="match status" value="1"/>
</dbReference>
<keyword evidence="3" id="KW-0813">Transport</keyword>
<keyword evidence="4" id="KW-1003">Cell membrane</keyword>
<evidence type="ECO:0000313" key="15">
    <source>
        <dbReference type="Proteomes" id="UP000260943"/>
    </source>
</evidence>
<proteinExistence type="inferred from homology"/>
<evidence type="ECO:0000256" key="12">
    <source>
        <dbReference type="SAM" id="MobiDB-lite"/>
    </source>
</evidence>
<evidence type="ECO:0000256" key="7">
    <source>
        <dbReference type="ARBA" id="ARBA00022989"/>
    </source>
</evidence>
<evidence type="ECO:0000256" key="4">
    <source>
        <dbReference type="ARBA" id="ARBA00022475"/>
    </source>
</evidence>
<evidence type="ECO:0000256" key="13">
    <source>
        <dbReference type="SAM" id="Phobius"/>
    </source>
</evidence>
<evidence type="ECO:0000313" key="14">
    <source>
        <dbReference type="EMBL" id="RGL09547.1"/>
    </source>
</evidence>
<dbReference type="SUPFAM" id="SSF144083">
    <property type="entry name" value="Magnesium transport protein CorA, transmembrane region"/>
    <property type="match status" value="1"/>
</dbReference>
<evidence type="ECO:0000256" key="5">
    <source>
        <dbReference type="ARBA" id="ARBA00022692"/>
    </source>
</evidence>
<feature type="region of interest" description="Disordered" evidence="12">
    <location>
        <begin position="136"/>
        <end position="167"/>
    </location>
</feature>
<evidence type="ECO:0000256" key="9">
    <source>
        <dbReference type="ARBA" id="ARBA00023136"/>
    </source>
</evidence>
<gene>
    <name evidence="14" type="ORF">DXC81_08100</name>
</gene>
<feature type="transmembrane region" description="Helical" evidence="13">
    <location>
        <begin position="397"/>
        <end position="418"/>
    </location>
</feature>
<dbReference type="GO" id="GO:0005886">
    <property type="term" value="C:plasma membrane"/>
    <property type="evidence" value="ECO:0007669"/>
    <property type="project" value="UniProtKB-SubCell"/>
</dbReference>
<organism evidence="14 15">
    <name type="scientific">Collinsella tanakaei</name>
    <dbReference type="NCBI Taxonomy" id="626935"/>
    <lineage>
        <taxon>Bacteria</taxon>
        <taxon>Bacillati</taxon>
        <taxon>Actinomycetota</taxon>
        <taxon>Coriobacteriia</taxon>
        <taxon>Coriobacteriales</taxon>
        <taxon>Coriobacteriaceae</taxon>
        <taxon>Collinsella</taxon>
    </lineage>
</organism>
<feature type="region of interest" description="Disordered" evidence="12">
    <location>
        <begin position="104"/>
        <end position="123"/>
    </location>
</feature>
<feature type="transmembrane region" description="Helical" evidence="13">
    <location>
        <begin position="430"/>
        <end position="450"/>
    </location>
</feature>
<dbReference type="SUPFAM" id="SSF143865">
    <property type="entry name" value="CorA soluble domain-like"/>
    <property type="match status" value="1"/>
</dbReference>
<keyword evidence="9 13" id="KW-0472">Membrane</keyword>
<dbReference type="AlphaFoldDB" id="A0A3E4QR33"/>
<dbReference type="InterPro" id="IPR002523">
    <property type="entry name" value="MgTranspt_CorA/ZnTranspt_ZntB"/>
</dbReference>
<dbReference type="GO" id="GO:0015095">
    <property type="term" value="F:magnesium ion transmembrane transporter activity"/>
    <property type="evidence" value="ECO:0007669"/>
    <property type="project" value="TreeGrafter"/>
</dbReference>
<evidence type="ECO:0000256" key="3">
    <source>
        <dbReference type="ARBA" id="ARBA00022448"/>
    </source>
</evidence>
<dbReference type="InterPro" id="IPR045863">
    <property type="entry name" value="CorA_TM1_TM2"/>
</dbReference>
<evidence type="ECO:0000256" key="11">
    <source>
        <dbReference type="ARBA" id="ARBA00045497"/>
    </source>
</evidence>
<keyword evidence="6" id="KW-0460">Magnesium</keyword>
<evidence type="ECO:0000256" key="6">
    <source>
        <dbReference type="ARBA" id="ARBA00022842"/>
    </source>
</evidence>
<keyword evidence="8" id="KW-0406">Ion transport</keyword>
<keyword evidence="7 13" id="KW-1133">Transmembrane helix</keyword>
<dbReference type="Proteomes" id="UP000260943">
    <property type="component" value="Unassembled WGS sequence"/>
</dbReference>
<dbReference type="Gene3D" id="1.20.58.340">
    <property type="entry name" value="Magnesium transport protein CorA, transmembrane region"/>
    <property type="match status" value="2"/>
</dbReference>
<dbReference type="InterPro" id="IPR045861">
    <property type="entry name" value="CorA_cytoplasmic_dom"/>
</dbReference>
<dbReference type="FunFam" id="1.20.58.340:FF:000004">
    <property type="entry name" value="Magnesium transport protein CorA"/>
    <property type="match status" value="1"/>
</dbReference>
<reference evidence="14 15" key="1">
    <citation type="submission" date="2018-08" db="EMBL/GenBank/DDBJ databases">
        <title>A genome reference for cultivated species of the human gut microbiota.</title>
        <authorList>
            <person name="Zou Y."/>
            <person name="Xue W."/>
            <person name="Luo G."/>
        </authorList>
    </citation>
    <scope>NUCLEOTIDE SEQUENCE [LARGE SCALE GENOMIC DNA]</scope>
    <source>
        <strain evidence="14 15">TF08-14</strain>
    </source>
</reference>
<dbReference type="GO" id="GO:0000287">
    <property type="term" value="F:magnesium ion binding"/>
    <property type="evidence" value="ECO:0007669"/>
    <property type="project" value="TreeGrafter"/>
</dbReference>
<evidence type="ECO:0000256" key="10">
    <source>
        <dbReference type="ARBA" id="ARBA00034269"/>
    </source>
</evidence>
<protein>
    <recommendedName>
        <fullName evidence="16">Magnesium transporter CorA</fullName>
    </recommendedName>
</protein>
<dbReference type="PANTHER" id="PTHR46494">
    <property type="entry name" value="CORA FAMILY METAL ION TRANSPORTER (EUROFUNG)"/>
    <property type="match status" value="1"/>
</dbReference>
<accession>A0A3E4QR33</accession>
<evidence type="ECO:0000256" key="8">
    <source>
        <dbReference type="ARBA" id="ARBA00023065"/>
    </source>
</evidence>
<comment type="caution">
    <text evidence="14">The sequence shown here is derived from an EMBL/GenBank/DDBJ whole genome shotgun (WGS) entry which is preliminary data.</text>
</comment>
<dbReference type="GO" id="GO:0050897">
    <property type="term" value="F:cobalt ion binding"/>
    <property type="evidence" value="ECO:0007669"/>
    <property type="project" value="TreeGrafter"/>
</dbReference>
<sequence>MRPEEREEMLGLLLEAVAGEMPAGAEEEPPEACPRCGCPRTVRRGRDADGAQRRLCRGCGRSFRASPGRVLGTTKLPAATWARYAEAMLAGATLRDAAAACGKTGTSVTGRQGGRQDMDTTHRDLERDIERIDAMLHADEAPRGRRAAKSGGSEDESGRKGGRRSGREAAAARIEVIDLGEVDGLGIEDKDVLRTLRELATSHSTFAEAYAGCFAGSVYLPEAPGATRKRVHFGFCLDAARLALLDIDGAHSGTAEGALTDDLSSYPSAPRALYELLRHLIREDFLRLVDVEGELSDIEERIIAAPSRLRGEDGRILRRRRELMRMNGAYQQLDELASTIAQDDDGLLPRTDRRLFNTLSQRARRLSAKAQYLREYCVQLIELKDARADARRDATNLYLTVVASIFVPITTITGWYGMNFSNMPELSWEYGYATVIALSLVIIAGELAFFKWKKWL</sequence>
<dbReference type="EMBL" id="QSRJ01000009">
    <property type="protein sequence ID" value="RGL09547.1"/>
    <property type="molecule type" value="Genomic_DNA"/>
</dbReference>
<feature type="compositionally biased region" description="Basic and acidic residues" evidence="12">
    <location>
        <begin position="114"/>
        <end position="123"/>
    </location>
</feature>
<comment type="subcellular location">
    <subcellularLocation>
        <location evidence="1">Cell membrane</location>
        <topology evidence="1">Multi-pass membrane protein</topology>
    </subcellularLocation>
</comment>
<evidence type="ECO:0000256" key="2">
    <source>
        <dbReference type="ARBA" id="ARBA00009765"/>
    </source>
</evidence>
<evidence type="ECO:0000256" key="1">
    <source>
        <dbReference type="ARBA" id="ARBA00004651"/>
    </source>
</evidence>